<dbReference type="RefSeq" id="WP_285967207.1">
    <property type="nucleotide sequence ID" value="NZ_CP127294.1"/>
</dbReference>
<dbReference type="GO" id="GO:0003700">
    <property type="term" value="F:DNA-binding transcription factor activity"/>
    <property type="evidence" value="ECO:0007669"/>
    <property type="project" value="InterPro"/>
</dbReference>
<gene>
    <name evidence="5" type="ORF">QRX50_34025</name>
</gene>
<sequence>MGQPDNVRYLGSPGQALAGIQDWIVSARLSAGDPLPAERDLARALGVGPAHVRDGVRALEAAGVLEPAATGSAAAVVAGEPSGALHKLLRLHLSLSRFATGDLMSIRLELERSSAARAARGAAPADIKELREVTDEMGRPGVTRVRFRELDSGFHLGLARAAHNDLAAVLLASLGDAVGDEMTAGYARTADWPATARQLATEHTWILDAIETGDPDRASAEVTRHIAGFYGLRAG</sequence>
<dbReference type="EMBL" id="CP127294">
    <property type="protein sequence ID" value="WIX76459.1"/>
    <property type="molecule type" value="Genomic_DNA"/>
</dbReference>
<protein>
    <submittedName>
        <fullName evidence="5">FCD domain-containing protein</fullName>
    </submittedName>
</protein>
<dbReference type="Pfam" id="PF00392">
    <property type="entry name" value="GntR"/>
    <property type="match status" value="1"/>
</dbReference>
<dbReference type="InterPro" id="IPR036388">
    <property type="entry name" value="WH-like_DNA-bd_sf"/>
</dbReference>
<dbReference type="SMART" id="SM00895">
    <property type="entry name" value="FCD"/>
    <property type="match status" value="1"/>
</dbReference>
<accession>A0A9Y2IBF7</accession>
<keyword evidence="2" id="KW-0238">DNA-binding</keyword>
<organism evidence="5 6">
    <name type="scientific">Amycolatopsis carbonis</name>
    <dbReference type="NCBI Taxonomy" id="715471"/>
    <lineage>
        <taxon>Bacteria</taxon>
        <taxon>Bacillati</taxon>
        <taxon>Actinomycetota</taxon>
        <taxon>Actinomycetes</taxon>
        <taxon>Pseudonocardiales</taxon>
        <taxon>Pseudonocardiaceae</taxon>
        <taxon>Amycolatopsis</taxon>
    </lineage>
</organism>
<dbReference type="InterPro" id="IPR011711">
    <property type="entry name" value="GntR_C"/>
</dbReference>
<dbReference type="PROSITE" id="PS50949">
    <property type="entry name" value="HTH_GNTR"/>
    <property type="match status" value="1"/>
</dbReference>
<dbReference type="GO" id="GO:0003677">
    <property type="term" value="F:DNA binding"/>
    <property type="evidence" value="ECO:0007669"/>
    <property type="project" value="UniProtKB-KW"/>
</dbReference>
<evidence type="ECO:0000313" key="6">
    <source>
        <dbReference type="Proteomes" id="UP001236014"/>
    </source>
</evidence>
<evidence type="ECO:0000256" key="2">
    <source>
        <dbReference type="ARBA" id="ARBA00023125"/>
    </source>
</evidence>
<dbReference type="InterPro" id="IPR008920">
    <property type="entry name" value="TF_FadR/GntR_C"/>
</dbReference>
<name>A0A9Y2IBF7_9PSEU</name>
<dbReference type="SMART" id="SM00345">
    <property type="entry name" value="HTH_GNTR"/>
    <property type="match status" value="1"/>
</dbReference>
<evidence type="ECO:0000256" key="3">
    <source>
        <dbReference type="ARBA" id="ARBA00023163"/>
    </source>
</evidence>
<dbReference type="Pfam" id="PF07729">
    <property type="entry name" value="FCD"/>
    <property type="match status" value="1"/>
</dbReference>
<proteinExistence type="predicted"/>
<dbReference type="InterPro" id="IPR000524">
    <property type="entry name" value="Tscrpt_reg_HTH_GntR"/>
</dbReference>
<evidence type="ECO:0000259" key="4">
    <source>
        <dbReference type="PROSITE" id="PS50949"/>
    </source>
</evidence>
<dbReference type="Proteomes" id="UP001236014">
    <property type="component" value="Chromosome"/>
</dbReference>
<dbReference type="Gene3D" id="1.20.120.530">
    <property type="entry name" value="GntR ligand-binding domain-like"/>
    <property type="match status" value="1"/>
</dbReference>
<dbReference type="Gene3D" id="1.10.10.10">
    <property type="entry name" value="Winged helix-like DNA-binding domain superfamily/Winged helix DNA-binding domain"/>
    <property type="match status" value="1"/>
</dbReference>
<dbReference type="SUPFAM" id="SSF48008">
    <property type="entry name" value="GntR ligand-binding domain-like"/>
    <property type="match status" value="1"/>
</dbReference>
<keyword evidence="1" id="KW-0805">Transcription regulation</keyword>
<dbReference type="InterPro" id="IPR036390">
    <property type="entry name" value="WH_DNA-bd_sf"/>
</dbReference>
<evidence type="ECO:0000256" key="1">
    <source>
        <dbReference type="ARBA" id="ARBA00023015"/>
    </source>
</evidence>
<dbReference type="AlphaFoldDB" id="A0A9Y2IBF7"/>
<keyword evidence="3" id="KW-0804">Transcription</keyword>
<dbReference type="KEGG" id="acab:QRX50_34025"/>
<feature type="domain" description="HTH gntR-type" evidence="4">
    <location>
        <begin position="10"/>
        <end position="80"/>
    </location>
</feature>
<reference evidence="5 6" key="1">
    <citation type="submission" date="2023-06" db="EMBL/GenBank/DDBJ databases">
        <authorList>
            <person name="Oyuntsetseg B."/>
            <person name="Kim S.B."/>
        </authorList>
    </citation>
    <scope>NUCLEOTIDE SEQUENCE [LARGE SCALE GENOMIC DNA]</scope>
    <source>
        <strain evidence="5 6">2-15</strain>
    </source>
</reference>
<keyword evidence="6" id="KW-1185">Reference proteome</keyword>
<dbReference type="SUPFAM" id="SSF46785">
    <property type="entry name" value="Winged helix' DNA-binding domain"/>
    <property type="match status" value="1"/>
</dbReference>
<dbReference type="PANTHER" id="PTHR43537:SF24">
    <property type="entry name" value="GLUCONATE OPERON TRANSCRIPTIONAL REPRESSOR"/>
    <property type="match status" value="1"/>
</dbReference>
<dbReference type="PANTHER" id="PTHR43537">
    <property type="entry name" value="TRANSCRIPTIONAL REGULATOR, GNTR FAMILY"/>
    <property type="match status" value="1"/>
</dbReference>
<evidence type="ECO:0000313" key="5">
    <source>
        <dbReference type="EMBL" id="WIX76459.1"/>
    </source>
</evidence>